<feature type="signal peptide" evidence="3">
    <location>
        <begin position="1"/>
        <end position="22"/>
    </location>
</feature>
<dbReference type="OMA" id="TYEVEPL"/>
<feature type="compositionally biased region" description="Polar residues" evidence="1">
    <location>
        <begin position="432"/>
        <end position="446"/>
    </location>
</feature>
<organism evidence="4 5">
    <name type="scientific">Armillaria ostoyae</name>
    <name type="common">Armillaria root rot fungus</name>
    <dbReference type="NCBI Taxonomy" id="47428"/>
    <lineage>
        <taxon>Eukaryota</taxon>
        <taxon>Fungi</taxon>
        <taxon>Dikarya</taxon>
        <taxon>Basidiomycota</taxon>
        <taxon>Agaricomycotina</taxon>
        <taxon>Agaricomycetes</taxon>
        <taxon>Agaricomycetidae</taxon>
        <taxon>Agaricales</taxon>
        <taxon>Marasmiineae</taxon>
        <taxon>Physalacriaceae</taxon>
        <taxon>Armillaria</taxon>
    </lineage>
</organism>
<evidence type="ECO:0000256" key="3">
    <source>
        <dbReference type="SAM" id="SignalP"/>
    </source>
</evidence>
<sequence length="476" mass="50953">MPFRRLLSLPWWGLWLLVSSSAALVPRGPQSNATCTPDFNWADNAAELSPCYVLAYVMSSCLTDTYNVFPLSNDTHYDRPGDGAISATPCSCSWAAYNLFGACTACQTGSHATWGWAAYKANCGDNLTTTTFFPYDKDYTLPTAASIPYWAAQDPSTWNNGDFDSAQARNLSLEGHPDLNGSSNDTNNDSGSSTPVGAIVGGVVGGVIVVAGAAVVAFLLFRRHRRRHAPRILESRPGHFRSQSDLTQKSGTAMLYNDSLSQRPLSPITQAPHTILSHSGEGTALSYFGSVHGSSTFLSPPTSPTRQLMSPPPMVMNPEDIIHPFTATPLTSLPSSVVDRKGGGVVDLSYTHHQRPSVTSVDPISSDHSATNSESASRRRINPPAYSMYQDASPNLHQTLDGTGTPSRAQTPSRGHRSEKGSQDTVPPWSPVTPSMQVRNTESRSPSPGPGEFGNITNATIRSNGAPSDIDVSRIA</sequence>
<feature type="region of interest" description="Disordered" evidence="1">
    <location>
        <begin position="350"/>
        <end position="476"/>
    </location>
</feature>
<proteinExistence type="predicted"/>
<keyword evidence="2" id="KW-1133">Transmembrane helix</keyword>
<feature type="compositionally biased region" description="Low complexity" evidence="1">
    <location>
        <begin position="180"/>
        <end position="193"/>
    </location>
</feature>
<feature type="compositionally biased region" description="Polar residues" evidence="1">
    <location>
        <begin position="356"/>
        <end position="375"/>
    </location>
</feature>
<reference evidence="5" key="1">
    <citation type="journal article" date="2017" name="Nat. Ecol. Evol.">
        <title>Genome expansion and lineage-specific genetic innovations in the forest pathogenic fungi Armillaria.</title>
        <authorList>
            <person name="Sipos G."/>
            <person name="Prasanna A.N."/>
            <person name="Walter M.C."/>
            <person name="O'Connor E."/>
            <person name="Balint B."/>
            <person name="Krizsan K."/>
            <person name="Kiss B."/>
            <person name="Hess J."/>
            <person name="Varga T."/>
            <person name="Slot J."/>
            <person name="Riley R."/>
            <person name="Boka B."/>
            <person name="Rigling D."/>
            <person name="Barry K."/>
            <person name="Lee J."/>
            <person name="Mihaltcheva S."/>
            <person name="LaButti K."/>
            <person name="Lipzen A."/>
            <person name="Waldron R."/>
            <person name="Moloney N.M."/>
            <person name="Sperisen C."/>
            <person name="Kredics L."/>
            <person name="Vagvoelgyi C."/>
            <person name="Patrignani A."/>
            <person name="Fitzpatrick D."/>
            <person name="Nagy I."/>
            <person name="Doyle S."/>
            <person name="Anderson J.B."/>
            <person name="Grigoriev I.V."/>
            <person name="Gueldener U."/>
            <person name="Muensterkoetter M."/>
            <person name="Nagy L.G."/>
        </authorList>
    </citation>
    <scope>NUCLEOTIDE SEQUENCE [LARGE SCALE GENOMIC DNA]</scope>
    <source>
        <strain evidence="5">C18/9</strain>
    </source>
</reference>
<protein>
    <submittedName>
        <fullName evidence="4">Uncharacterized protein</fullName>
    </submittedName>
</protein>
<name>A0A284R3C7_ARMOS</name>
<dbReference type="OrthoDB" id="2796893at2759"/>
<keyword evidence="5" id="KW-1185">Reference proteome</keyword>
<dbReference type="STRING" id="47428.A0A284R3C7"/>
<evidence type="ECO:0000256" key="2">
    <source>
        <dbReference type="SAM" id="Phobius"/>
    </source>
</evidence>
<keyword evidence="2" id="KW-0472">Membrane</keyword>
<feature type="transmembrane region" description="Helical" evidence="2">
    <location>
        <begin position="196"/>
        <end position="221"/>
    </location>
</feature>
<gene>
    <name evidence="4" type="ORF">ARMOST_06549</name>
</gene>
<feature type="compositionally biased region" description="Polar residues" evidence="1">
    <location>
        <begin position="390"/>
        <end position="413"/>
    </location>
</feature>
<accession>A0A284R3C7</accession>
<feature type="chain" id="PRO_5012854586" evidence="3">
    <location>
        <begin position="23"/>
        <end position="476"/>
    </location>
</feature>
<keyword evidence="2" id="KW-0812">Transmembrane</keyword>
<feature type="region of interest" description="Disordered" evidence="1">
    <location>
        <begin position="172"/>
        <end position="193"/>
    </location>
</feature>
<dbReference type="Proteomes" id="UP000219338">
    <property type="component" value="Unassembled WGS sequence"/>
</dbReference>
<evidence type="ECO:0000313" key="4">
    <source>
        <dbReference type="EMBL" id="SJL03202.1"/>
    </source>
</evidence>
<feature type="compositionally biased region" description="Polar residues" evidence="1">
    <location>
        <begin position="455"/>
        <end position="466"/>
    </location>
</feature>
<dbReference type="EMBL" id="FUEG01000004">
    <property type="protein sequence ID" value="SJL03202.1"/>
    <property type="molecule type" value="Genomic_DNA"/>
</dbReference>
<dbReference type="AlphaFoldDB" id="A0A284R3C7"/>
<evidence type="ECO:0000313" key="5">
    <source>
        <dbReference type="Proteomes" id="UP000219338"/>
    </source>
</evidence>
<evidence type="ECO:0000256" key="1">
    <source>
        <dbReference type="SAM" id="MobiDB-lite"/>
    </source>
</evidence>
<keyword evidence="3" id="KW-0732">Signal</keyword>